<comment type="caution">
    <text evidence="1">The sequence shown here is derived from an EMBL/GenBank/DDBJ whole genome shotgun (WGS) entry which is preliminary data.</text>
</comment>
<accession>A0A140L4R5</accession>
<keyword evidence="2" id="KW-1185">Reference proteome</keyword>
<evidence type="ECO:0000313" key="1">
    <source>
        <dbReference type="EMBL" id="KXG75540.1"/>
    </source>
</evidence>
<protein>
    <submittedName>
        <fullName evidence="1">Uncharacterized protein</fullName>
    </submittedName>
</protein>
<dbReference type="Proteomes" id="UP000070427">
    <property type="component" value="Unassembled WGS sequence"/>
</dbReference>
<sequence length="153" mass="17278">MNFPLAIKGGKLQARVYKVAGYNKGKWVDYGYIFAYGEPYGDSVQVDYGKGPVTVRRYLGRAGYTSTDNGGDYTNIAFPYDAKVTWTFPKLYKKGTMLETPWATKEYRDKIRNQLGQTLNKSADTAFYGPGHEEAKQKLIEQIKSASNLFIQT</sequence>
<dbReference type="STRING" id="520764.AN618_18180"/>
<name>A0A140L4R5_9FIRM</name>
<proteinExistence type="predicted"/>
<dbReference type="EMBL" id="LOED01000025">
    <property type="protein sequence ID" value="KXG75540.1"/>
    <property type="molecule type" value="Genomic_DNA"/>
</dbReference>
<dbReference type="InParanoid" id="A0A140L4R5"/>
<evidence type="ECO:0000313" key="2">
    <source>
        <dbReference type="Proteomes" id="UP000070427"/>
    </source>
</evidence>
<dbReference type="OrthoDB" id="1720542at2"/>
<organism evidence="1 2">
    <name type="scientific">Fervidicola ferrireducens</name>
    <dbReference type="NCBI Taxonomy" id="520764"/>
    <lineage>
        <taxon>Bacteria</taxon>
        <taxon>Bacillati</taxon>
        <taxon>Bacillota</taxon>
        <taxon>Clostridia</taxon>
        <taxon>Thermosediminibacterales</taxon>
        <taxon>Thermosediminibacteraceae</taxon>
        <taxon>Fervidicola</taxon>
    </lineage>
</organism>
<dbReference type="RefSeq" id="WP_157081693.1">
    <property type="nucleotide sequence ID" value="NZ_LOED01000025.1"/>
</dbReference>
<gene>
    <name evidence="1" type="ORF">AN618_18180</name>
</gene>
<reference evidence="1 2" key="1">
    <citation type="submission" date="2015-12" db="EMBL/GenBank/DDBJ databases">
        <title>Draft genome sequnece of Fervidicola ferrireducens strain Y170.</title>
        <authorList>
            <person name="Patel B.K."/>
        </authorList>
    </citation>
    <scope>NUCLEOTIDE SEQUENCE [LARGE SCALE GENOMIC DNA]</scope>
    <source>
        <strain evidence="1 2">Y170</strain>
    </source>
</reference>
<dbReference type="AlphaFoldDB" id="A0A140L4R5"/>